<proteinExistence type="predicted"/>
<dbReference type="Gene3D" id="3.10.310.50">
    <property type="match status" value="1"/>
</dbReference>
<dbReference type="Proteomes" id="UP000509660">
    <property type="component" value="Chromosome"/>
</dbReference>
<evidence type="ECO:0000313" key="2">
    <source>
        <dbReference type="EMBL" id="QLB40949.1"/>
    </source>
</evidence>
<sequence>MGLLSFLSNQLPIDTHLIKQAIIHLEQHTSAELRVVVERKAKIKKMQNAAIVRANQLFDELNMRETAQRNGVLIYLSFKPHYVAVIGDEGIHQKVGDDFWQKIYQAMCIHCQNQHYTQAICDAIKSVEEPLAYYFPYQEDDKNELSNEVVIK</sequence>
<dbReference type="RefSeq" id="WP_159630485.1">
    <property type="nucleotide sequence ID" value="NZ_CP046531.1"/>
</dbReference>
<keyword evidence="3" id="KW-1185">Reference proteome</keyword>
<dbReference type="Pfam" id="PF04536">
    <property type="entry name" value="TPM_phosphatase"/>
    <property type="match status" value="1"/>
</dbReference>
<dbReference type="PANTHER" id="PTHR30373">
    <property type="entry name" value="UPF0603 PROTEIN YGCG"/>
    <property type="match status" value="1"/>
</dbReference>
<name>A0A857EU07_9PAST</name>
<organism evidence="2 3">
    <name type="scientific">Mannheimia pernigra</name>
    <dbReference type="NCBI Taxonomy" id="111844"/>
    <lineage>
        <taxon>Bacteria</taxon>
        <taxon>Pseudomonadati</taxon>
        <taxon>Pseudomonadota</taxon>
        <taxon>Gammaproteobacteria</taxon>
        <taxon>Pasteurellales</taxon>
        <taxon>Pasteurellaceae</taxon>
        <taxon>Mannheimia</taxon>
    </lineage>
</organism>
<gene>
    <name evidence="2" type="ORF">HV559_08775</name>
</gene>
<dbReference type="PANTHER" id="PTHR30373:SF8">
    <property type="entry name" value="BLL7265 PROTEIN"/>
    <property type="match status" value="1"/>
</dbReference>
<dbReference type="AlphaFoldDB" id="A0A857EU07"/>
<dbReference type="InterPro" id="IPR007621">
    <property type="entry name" value="TPM_dom"/>
</dbReference>
<dbReference type="EMBL" id="CP055306">
    <property type="protein sequence ID" value="QLB40949.1"/>
    <property type="molecule type" value="Genomic_DNA"/>
</dbReference>
<accession>A0A857EU07</accession>
<evidence type="ECO:0000259" key="1">
    <source>
        <dbReference type="Pfam" id="PF04536"/>
    </source>
</evidence>
<reference evidence="2 3" key="1">
    <citation type="submission" date="2020-06" db="EMBL/GenBank/DDBJ databases">
        <title>Mannheimia pernigra sp. nov. isolated from bovine respiratory tract.</title>
        <authorList>
            <person name="Kuhnert P."/>
            <person name="Akarsu-Egger H."/>
        </authorList>
    </citation>
    <scope>NUCLEOTIDE SEQUENCE [LARGE SCALE GENOMIC DNA]</scope>
    <source>
        <strain evidence="2 3">BNO311</strain>
    </source>
</reference>
<accession>A0A7D5HTT9</accession>
<feature type="domain" description="TPM" evidence="1">
    <location>
        <begin position="17"/>
        <end position="128"/>
    </location>
</feature>
<evidence type="ECO:0000313" key="3">
    <source>
        <dbReference type="Proteomes" id="UP000509660"/>
    </source>
</evidence>
<protein>
    <submittedName>
        <fullName evidence="2">TPM domain-containing protein</fullName>
    </submittedName>
</protein>